<protein>
    <submittedName>
        <fullName evidence="1">Uncharacterized protein</fullName>
    </submittedName>
</protein>
<reference evidence="1 2" key="1">
    <citation type="submission" date="2016-12" db="EMBL/GenBank/DDBJ databases">
        <title>The genomes of Aspergillus section Nigri reveals drivers in fungal speciation.</title>
        <authorList>
            <consortium name="DOE Joint Genome Institute"/>
            <person name="Vesth T.C."/>
            <person name="Nybo J."/>
            <person name="Theobald S."/>
            <person name="Brandl J."/>
            <person name="Frisvad J.C."/>
            <person name="Nielsen K.F."/>
            <person name="Lyhne E.K."/>
            <person name="Kogle M.E."/>
            <person name="Kuo A."/>
            <person name="Riley R."/>
            <person name="Clum A."/>
            <person name="Nolan M."/>
            <person name="Lipzen A."/>
            <person name="Salamov A."/>
            <person name="Henrissat B."/>
            <person name="Wiebenga A."/>
            <person name="De Vries R.P."/>
            <person name="Grigoriev I.V."/>
            <person name="Mortensen U.H."/>
            <person name="Andersen M.R."/>
            <person name="Baker S.E."/>
        </authorList>
    </citation>
    <scope>NUCLEOTIDE SEQUENCE [LARGE SCALE GENOMIC DNA]</scope>
    <source>
        <strain evidence="1 2">JOP 1030-1</strain>
    </source>
</reference>
<evidence type="ECO:0000313" key="2">
    <source>
        <dbReference type="Proteomes" id="UP000248349"/>
    </source>
</evidence>
<gene>
    <name evidence="1" type="ORF">BP01DRAFT_364339</name>
</gene>
<evidence type="ECO:0000313" key="1">
    <source>
        <dbReference type="EMBL" id="PYH46766.1"/>
    </source>
</evidence>
<accession>A0A318ZGT5</accession>
<dbReference type="RefSeq" id="XP_025432748.1">
    <property type="nucleotide sequence ID" value="XM_025576323.1"/>
</dbReference>
<dbReference type="GeneID" id="37077552"/>
<organism evidence="1 2">
    <name type="scientific">Aspergillus saccharolyticus JOP 1030-1</name>
    <dbReference type="NCBI Taxonomy" id="1450539"/>
    <lineage>
        <taxon>Eukaryota</taxon>
        <taxon>Fungi</taxon>
        <taxon>Dikarya</taxon>
        <taxon>Ascomycota</taxon>
        <taxon>Pezizomycotina</taxon>
        <taxon>Eurotiomycetes</taxon>
        <taxon>Eurotiomycetidae</taxon>
        <taxon>Eurotiales</taxon>
        <taxon>Aspergillaceae</taxon>
        <taxon>Aspergillus</taxon>
        <taxon>Aspergillus subgen. Circumdati</taxon>
    </lineage>
</organism>
<dbReference type="AlphaFoldDB" id="A0A318ZGT5"/>
<keyword evidence="2" id="KW-1185">Reference proteome</keyword>
<dbReference type="Proteomes" id="UP000248349">
    <property type="component" value="Unassembled WGS sequence"/>
</dbReference>
<proteinExistence type="predicted"/>
<dbReference type="EMBL" id="KZ821226">
    <property type="protein sequence ID" value="PYH46766.1"/>
    <property type="molecule type" value="Genomic_DNA"/>
</dbReference>
<name>A0A318ZGT5_9EURO</name>
<sequence length="169" mass="18926">MSIKTISTNTLSTPSSTHIETLLTNKTLLARHPQKTILQLILAIDPDTDDTWTRAEIALQKRAVYLRERYPYPRIRQFGAVVVWGDKVRLFTEELCGGVGGGGTMMIPWRDEGTGKVVFGREEVAKGVGERWLTEVEDNRVEEGEGKVRGLLVEMVGDEELGEDVLVRD</sequence>